<gene>
    <name evidence="5" type="ordered locus">BLASA_0359</name>
</gene>
<dbReference type="HOGENOM" id="CLU_1281116_0_0_11"/>
<dbReference type="InterPro" id="IPR000792">
    <property type="entry name" value="Tscrpt_reg_LuxR_C"/>
</dbReference>
<dbReference type="PANTHER" id="PTHR43214:SF24">
    <property type="entry name" value="TRANSCRIPTIONAL REGULATORY PROTEIN NARL-RELATED"/>
    <property type="match status" value="1"/>
</dbReference>
<dbReference type="InterPro" id="IPR011006">
    <property type="entry name" value="CheY-like_superfamily"/>
</dbReference>
<sequence length="215" mass="22855">MSAAPRVLVAHPSALVRTTLQSVLEKRGIPVVGDADRLTILRQRCAETHPQVVVSAERFPDGDLLAGLTALLSSGARILAVCESHSDNVVDILLAGASGCVFLTDGLPDDVAQGVRTVSKGGSALHPLAAHAVLNRWRAERDGPSPSNPRRDVLTSREREILAAMARGLTTRGVAEKLEISVKTVEAHKARVFAKLGARNQAHAVSLARSRHLLD</sequence>
<dbReference type="PROSITE" id="PS00622">
    <property type="entry name" value="HTH_LUXR_1"/>
    <property type="match status" value="1"/>
</dbReference>
<dbReference type="EMBL" id="FO117623">
    <property type="protein sequence ID" value="CCG01336.1"/>
    <property type="molecule type" value="Genomic_DNA"/>
</dbReference>
<dbReference type="PROSITE" id="PS50043">
    <property type="entry name" value="HTH_LUXR_2"/>
    <property type="match status" value="1"/>
</dbReference>
<keyword evidence="1" id="KW-0805">Transcription regulation</keyword>
<dbReference type="GO" id="GO:0003677">
    <property type="term" value="F:DNA binding"/>
    <property type="evidence" value="ECO:0007669"/>
    <property type="project" value="UniProtKB-KW"/>
</dbReference>
<dbReference type="STRING" id="1146883.BLASA_0359"/>
<dbReference type="Gene3D" id="3.40.50.2300">
    <property type="match status" value="1"/>
</dbReference>
<evidence type="ECO:0000259" key="4">
    <source>
        <dbReference type="PROSITE" id="PS50043"/>
    </source>
</evidence>
<evidence type="ECO:0000313" key="5">
    <source>
        <dbReference type="EMBL" id="CCG01336.1"/>
    </source>
</evidence>
<dbReference type="Pfam" id="PF00196">
    <property type="entry name" value="GerE"/>
    <property type="match status" value="1"/>
</dbReference>
<dbReference type="KEGG" id="bsd:BLASA_0359"/>
<reference evidence="6" key="2">
    <citation type="submission" date="2012-02" db="EMBL/GenBank/DDBJ databases">
        <title>Complete genome sequence of Blastococcus saxobsidens strain DD2.</title>
        <authorList>
            <person name="Genoscope."/>
        </authorList>
    </citation>
    <scope>NUCLEOTIDE SEQUENCE [LARGE SCALE GENOMIC DNA]</scope>
    <source>
        <strain evidence="6">DD2</strain>
    </source>
</reference>
<dbReference type="PRINTS" id="PR00038">
    <property type="entry name" value="HTHLUXR"/>
</dbReference>
<keyword evidence="6" id="KW-1185">Reference proteome</keyword>
<dbReference type="OrthoDB" id="3208680at2"/>
<reference evidence="5 6" key="1">
    <citation type="journal article" date="2012" name="J. Bacteriol.">
        <title>Genome Sequence of Blastococcus saxobsidens DD2, a Stone-Inhabiting Bacterium.</title>
        <authorList>
            <person name="Chouaia B."/>
            <person name="Crotti E."/>
            <person name="Brusetti L."/>
            <person name="Daffonchio D."/>
            <person name="Essoussi I."/>
            <person name="Nouioui I."/>
            <person name="Sbissi I."/>
            <person name="Ghodhbane-Gtari F."/>
            <person name="Gtari M."/>
            <person name="Vacherie B."/>
            <person name="Barbe V."/>
            <person name="Medigue C."/>
            <person name="Gury J."/>
            <person name="Pujic P."/>
            <person name="Normand P."/>
        </authorList>
    </citation>
    <scope>NUCLEOTIDE SEQUENCE [LARGE SCALE GENOMIC DNA]</scope>
    <source>
        <strain evidence="5 6">DD2</strain>
    </source>
</reference>
<dbReference type="PANTHER" id="PTHR43214">
    <property type="entry name" value="TWO-COMPONENT RESPONSE REGULATOR"/>
    <property type="match status" value="1"/>
</dbReference>
<accession>H6RMY3</accession>
<dbReference type="SMART" id="SM00421">
    <property type="entry name" value="HTH_LUXR"/>
    <property type="match status" value="1"/>
</dbReference>
<dbReference type="InterPro" id="IPR039420">
    <property type="entry name" value="WalR-like"/>
</dbReference>
<dbReference type="eggNOG" id="COG2197">
    <property type="taxonomic scope" value="Bacteria"/>
</dbReference>
<dbReference type="InterPro" id="IPR016032">
    <property type="entry name" value="Sig_transdc_resp-reg_C-effctor"/>
</dbReference>
<feature type="domain" description="HTH luxR-type" evidence="4">
    <location>
        <begin position="147"/>
        <end position="212"/>
    </location>
</feature>
<name>H6RMY3_BLASD</name>
<dbReference type="GO" id="GO:0006355">
    <property type="term" value="P:regulation of DNA-templated transcription"/>
    <property type="evidence" value="ECO:0007669"/>
    <property type="project" value="InterPro"/>
</dbReference>
<organism evidence="5 6">
    <name type="scientific">Blastococcus saxobsidens (strain DD2)</name>
    <dbReference type="NCBI Taxonomy" id="1146883"/>
    <lineage>
        <taxon>Bacteria</taxon>
        <taxon>Bacillati</taxon>
        <taxon>Actinomycetota</taxon>
        <taxon>Actinomycetes</taxon>
        <taxon>Geodermatophilales</taxon>
        <taxon>Geodermatophilaceae</taxon>
        <taxon>Blastococcus</taxon>
    </lineage>
</organism>
<keyword evidence="2 5" id="KW-0238">DNA-binding</keyword>
<evidence type="ECO:0000256" key="3">
    <source>
        <dbReference type="ARBA" id="ARBA00023163"/>
    </source>
</evidence>
<evidence type="ECO:0000256" key="2">
    <source>
        <dbReference type="ARBA" id="ARBA00023125"/>
    </source>
</evidence>
<evidence type="ECO:0000313" key="6">
    <source>
        <dbReference type="Proteomes" id="UP000007517"/>
    </source>
</evidence>
<keyword evidence="3" id="KW-0804">Transcription</keyword>
<evidence type="ECO:0000256" key="1">
    <source>
        <dbReference type="ARBA" id="ARBA00023015"/>
    </source>
</evidence>
<dbReference type="SUPFAM" id="SSF52172">
    <property type="entry name" value="CheY-like"/>
    <property type="match status" value="1"/>
</dbReference>
<dbReference type="Proteomes" id="UP000007517">
    <property type="component" value="Chromosome"/>
</dbReference>
<dbReference type="CDD" id="cd06170">
    <property type="entry name" value="LuxR_C_like"/>
    <property type="match status" value="1"/>
</dbReference>
<dbReference type="SUPFAM" id="SSF46894">
    <property type="entry name" value="C-terminal effector domain of the bipartite response regulators"/>
    <property type="match status" value="1"/>
</dbReference>
<dbReference type="AlphaFoldDB" id="H6RMY3"/>
<proteinExistence type="predicted"/>
<protein>
    <submittedName>
        <fullName evidence="5">Putative Response regulator containing a CheY-like receiver domain and an HTH DNA-binding domain</fullName>
    </submittedName>
</protein>